<reference evidence="1" key="2">
    <citation type="journal article" date="2021" name="Genome Biol. Evol.">
        <title>Developing a high-quality reference genome for a parasitic bivalve with doubly uniparental inheritance (Bivalvia: Unionida).</title>
        <authorList>
            <person name="Smith C.H."/>
        </authorList>
    </citation>
    <scope>NUCLEOTIDE SEQUENCE</scope>
    <source>
        <strain evidence="1">CHS0354</strain>
        <tissue evidence="1">Mantle</tissue>
    </source>
</reference>
<sequence>ENRTIEKTLSIKPVQPHEEKIDMEMSTPYMTLKRKKAALKPTSPSDSEVSKLIRESMEIGIEEKEAERS</sequence>
<dbReference type="Proteomes" id="UP001195483">
    <property type="component" value="Unassembled WGS sequence"/>
</dbReference>
<feature type="non-terminal residue" evidence="1">
    <location>
        <position position="69"/>
    </location>
</feature>
<evidence type="ECO:0000313" key="1">
    <source>
        <dbReference type="EMBL" id="KAK3605228.1"/>
    </source>
</evidence>
<keyword evidence="2" id="KW-1185">Reference proteome</keyword>
<name>A0AAE0T8N0_9BIVA</name>
<evidence type="ECO:0000313" key="2">
    <source>
        <dbReference type="Proteomes" id="UP001195483"/>
    </source>
</evidence>
<accession>A0AAE0T8N0</accession>
<dbReference type="EMBL" id="JAEAOA010002243">
    <property type="protein sequence ID" value="KAK3605228.1"/>
    <property type="molecule type" value="Genomic_DNA"/>
</dbReference>
<gene>
    <name evidence="1" type="ORF">CHS0354_038663</name>
</gene>
<feature type="non-terminal residue" evidence="1">
    <location>
        <position position="1"/>
    </location>
</feature>
<proteinExistence type="predicted"/>
<reference evidence="1" key="1">
    <citation type="journal article" date="2021" name="Genome Biol. Evol.">
        <title>A High-Quality Reference Genome for a Parasitic Bivalve with Doubly Uniparental Inheritance (Bivalvia: Unionida).</title>
        <authorList>
            <person name="Smith C.H."/>
        </authorList>
    </citation>
    <scope>NUCLEOTIDE SEQUENCE</scope>
    <source>
        <strain evidence="1">CHS0354</strain>
    </source>
</reference>
<reference evidence="1" key="3">
    <citation type="submission" date="2023-05" db="EMBL/GenBank/DDBJ databases">
        <authorList>
            <person name="Smith C.H."/>
        </authorList>
    </citation>
    <scope>NUCLEOTIDE SEQUENCE</scope>
    <source>
        <strain evidence="1">CHS0354</strain>
        <tissue evidence="1">Mantle</tissue>
    </source>
</reference>
<protein>
    <submittedName>
        <fullName evidence="1">Uncharacterized protein</fullName>
    </submittedName>
</protein>
<dbReference type="AlphaFoldDB" id="A0AAE0T8N0"/>
<organism evidence="1 2">
    <name type="scientific">Potamilus streckersoni</name>
    <dbReference type="NCBI Taxonomy" id="2493646"/>
    <lineage>
        <taxon>Eukaryota</taxon>
        <taxon>Metazoa</taxon>
        <taxon>Spiralia</taxon>
        <taxon>Lophotrochozoa</taxon>
        <taxon>Mollusca</taxon>
        <taxon>Bivalvia</taxon>
        <taxon>Autobranchia</taxon>
        <taxon>Heteroconchia</taxon>
        <taxon>Palaeoheterodonta</taxon>
        <taxon>Unionida</taxon>
        <taxon>Unionoidea</taxon>
        <taxon>Unionidae</taxon>
        <taxon>Ambleminae</taxon>
        <taxon>Lampsilini</taxon>
        <taxon>Potamilus</taxon>
    </lineage>
</organism>
<comment type="caution">
    <text evidence="1">The sequence shown here is derived from an EMBL/GenBank/DDBJ whole genome shotgun (WGS) entry which is preliminary data.</text>
</comment>